<keyword evidence="2" id="KW-1185">Reference proteome</keyword>
<name>A0A098S2Z1_9BACT</name>
<dbReference type="EMBL" id="JPOS01000075">
    <property type="protein sequence ID" value="KGE86709.1"/>
    <property type="molecule type" value="Genomic_DNA"/>
</dbReference>
<proteinExistence type="predicted"/>
<protein>
    <submittedName>
        <fullName evidence="1">Uncharacterized protein</fullName>
    </submittedName>
</protein>
<sequence length="482" mass="57814">MHKHKLIQLLQSLSRREMTRFREFAESPYHNKHDGVRLLVQYLSAAYPDFTEERCEREKLFQALFPGTPHDQPKLAVIFTYTVRLLELFLEIEGFLEKPEARTPFLLGQLRQRQQLRWFEKALSKSEANAAQQRERDADWYYHRFQLATESDYFFTTVAERRRDSSLQDKQFYLNHYFLSVKLRDACEMAVRERILKVAYQDAMVAVALQQVEEDPERYQSIPAINIYYQLYQMITKAGEDYYYGVLHHLSCQQEDLPDEELKNIYNYLQNYCIQKINTGEAKFLQEIFQLYQVQLDRGLLLEDGQLSEWHYKNIVTTALRLNALDWVYHFIEDYRELLPEGARDNAYRFNLASYHYAAKEYDKVLALLTRVEYSDLRYSLGAKALLLRTYYDLEEYSALYALVDSFRQYLVRNKLMADGRRQGYYNLFKLTRRAAVLRENKGYYNNRRYHKEWQRLQKDTREAGAVFNKAWLQQKIAELEP</sequence>
<evidence type="ECO:0000313" key="2">
    <source>
        <dbReference type="Proteomes" id="UP000029736"/>
    </source>
</evidence>
<dbReference type="RefSeq" id="WP_044224236.1">
    <property type="nucleotide sequence ID" value="NZ_JBKAGJ010000016.1"/>
</dbReference>
<gene>
    <name evidence="1" type="ORF">IX84_19725</name>
</gene>
<organism evidence="1 2">
    <name type="scientific">Phaeodactylibacter xiamenensis</name>
    <dbReference type="NCBI Taxonomy" id="1524460"/>
    <lineage>
        <taxon>Bacteria</taxon>
        <taxon>Pseudomonadati</taxon>
        <taxon>Bacteroidota</taxon>
        <taxon>Saprospiria</taxon>
        <taxon>Saprospirales</taxon>
        <taxon>Haliscomenobacteraceae</taxon>
        <taxon>Phaeodactylibacter</taxon>
    </lineage>
</organism>
<reference evidence="1 2" key="1">
    <citation type="journal article" date="2014" name="Int. J. Syst. Evol. Microbiol.">
        <title>Phaeodactylibacter xiamenensis gen. nov., sp. nov., a member of the family Saprospiraceae isolated from the marine alga Phaeodactylum tricornutum.</title>
        <authorList>
            <person name="Chen Z.Jr."/>
            <person name="Lei X."/>
            <person name="Lai Q."/>
            <person name="Li Y."/>
            <person name="Zhang B."/>
            <person name="Zhang J."/>
            <person name="Zhang H."/>
            <person name="Yang L."/>
            <person name="Zheng W."/>
            <person name="Tian Y."/>
            <person name="Yu Z."/>
            <person name="Xu H.Jr."/>
            <person name="Zheng T."/>
        </authorList>
    </citation>
    <scope>NUCLEOTIDE SEQUENCE [LARGE SCALE GENOMIC DNA]</scope>
    <source>
        <strain evidence="1 2">KD52</strain>
    </source>
</reference>
<comment type="caution">
    <text evidence="1">The sequence shown here is derived from an EMBL/GenBank/DDBJ whole genome shotgun (WGS) entry which is preliminary data.</text>
</comment>
<dbReference type="AlphaFoldDB" id="A0A098S2Z1"/>
<evidence type="ECO:0000313" key="1">
    <source>
        <dbReference type="EMBL" id="KGE86709.1"/>
    </source>
</evidence>
<dbReference type="Proteomes" id="UP000029736">
    <property type="component" value="Unassembled WGS sequence"/>
</dbReference>
<accession>A0A098S2Z1</accession>
<dbReference type="OrthoDB" id="1490979at2"/>